<dbReference type="Proteomes" id="UP000019462">
    <property type="component" value="Unassembled WGS sequence"/>
</dbReference>
<dbReference type="OrthoDB" id="248747at2759"/>
<keyword evidence="6 10" id="KW-0472">Membrane</keyword>
<dbReference type="GO" id="GO:0016020">
    <property type="term" value="C:membrane"/>
    <property type="evidence" value="ECO:0007669"/>
    <property type="project" value="InterPro"/>
</dbReference>
<keyword evidence="14" id="KW-1185">Reference proteome</keyword>
<comment type="similarity">
    <text evidence="1">Belongs to the synaptobrevin family.</text>
</comment>
<dbReference type="GO" id="GO:0005737">
    <property type="term" value="C:cytoplasm"/>
    <property type="evidence" value="ECO:0007669"/>
    <property type="project" value="UniProtKB-ARBA"/>
</dbReference>
<dbReference type="SMART" id="SM01270">
    <property type="entry name" value="Longin"/>
    <property type="match status" value="1"/>
</dbReference>
<protein>
    <recommendedName>
        <fullName evidence="7">Synaptobrevin homolog YKT6</fullName>
    </recommendedName>
</protein>
<sequence length="208" mass="23395">MIVLALVARGSYVLAETHDPEHDRFLPAAQTILSRIPPNSSKLSYAFEEWLFHYVSQDGMVYMAVADAETGRRIPFTFLAHVQKKFLASFEVPAEDDATDYSGLSKTLKEMVGRFNADPQAVDPIAQAKNELAGAKDIMTQNVEQILSRGERIELLMDRTDNAANQSMAFRRRAVGLRRQMWWKNTKVLALSGFSGVVLLFVLYSLVH</sequence>
<evidence type="ECO:0000313" key="13">
    <source>
        <dbReference type="EMBL" id="ETS63533.1"/>
    </source>
</evidence>
<evidence type="ECO:0000256" key="8">
    <source>
        <dbReference type="ARBA" id="ARBA00046280"/>
    </source>
</evidence>
<evidence type="ECO:0000259" key="11">
    <source>
        <dbReference type="PROSITE" id="PS50859"/>
    </source>
</evidence>
<dbReference type="CDD" id="cd14824">
    <property type="entry name" value="Longin"/>
    <property type="match status" value="1"/>
</dbReference>
<evidence type="ECO:0000256" key="10">
    <source>
        <dbReference type="SAM" id="Phobius"/>
    </source>
</evidence>
<comment type="caution">
    <text evidence="13">The sequence shown here is derived from an EMBL/GenBank/DDBJ whole genome shotgun (WGS) entry which is preliminary data.</text>
</comment>
<comment type="subcellular location">
    <subcellularLocation>
        <location evidence="8">Endomembrane system</location>
        <topology evidence="8">Single-pass type IV membrane protein</topology>
    </subcellularLocation>
</comment>
<dbReference type="HOGENOM" id="CLU_064620_1_1_1"/>
<evidence type="ECO:0000256" key="1">
    <source>
        <dbReference type="ARBA" id="ARBA00008025"/>
    </source>
</evidence>
<evidence type="ECO:0000256" key="6">
    <source>
        <dbReference type="ARBA" id="ARBA00023136"/>
    </source>
</evidence>
<dbReference type="GO" id="GO:0016192">
    <property type="term" value="P:vesicle-mediated transport"/>
    <property type="evidence" value="ECO:0007669"/>
    <property type="project" value="InterPro"/>
</dbReference>
<dbReference type="EMBL" id="AWNI01000008">
    <property type="protein sequence ID" value="ETS63533.1"/>
    <property type="molecule type" value="Genomic_DNA"/>
</dbReference>
<dbReference type="GO" id="GO:0012505">
    <property type="term" value="C:endomembrane system"/>
    <property type="evidence" value="ECO:0007669"/>
    <property type="project" value="UniProtKB-SubCell"/>
</dbReference>
<dbReference type="PROSITE" id="PS50859">
    <property type="entry name" value="LONGIN"/>
    <property type="match status" value="1"/>
</dbReference>
<dbReference type="InterPro" id="IPR042855">
    <property type="entry name" value="V_SNARE_CC"/>
</dbReference>
<keyword evidence="9" id="KW-0175">Coiled coil</keyword>
<accession>W3VPC5</accession>
<dbReference type="CDD" id="cd15843">
    <property type="entry name" value="R-SNARE"/>
    <property type="match status" value="1"/>
</dbReference>
<evidence type="ECO:0000313" key="14">
    <source>
        <dbReference type="Proteomes" id="UP000019462"/>
    </source>
</evidence>
<dbReference type="SUPFAM" id="SSF64356">
    <property type="entry name" value="SNARE-like"/>
    <property type="match status" value="1"/>
</dbReference>
<gene>
    <name evidence="13" type="ORF">PaG_01827</name>
</gene>
<evidence type="ECO:0000256" key="4">
    <source>
        <dbReference type="ARBA" id="ARBA00022927"/>
    </source>
</evidence>
<evidence type="ECO:0000256" key="5">
    <source>
        <dbReference type="ARBA" id="ARBA00022989"/>
    </source>
</evidence>
<dbReference type="PANTHER" id="PTHR21136:SF168">
    <property type="entry name" value="VESICLE-ASSOCIATED MEMBRANE PROTEIN 9"/>
    <property type="match status" value="1"/>
</dbReference>
<name>W3VPC5_MOEAP</name>
<evidence type="ECO:0000256" key="7">
    <source>
        <dbReference type="ARBA" id="ARBA00026133"/>
    </source>
</evidence>
<dbReference type="SUPFAM" id="SSF58038">
    <property type="entry name" value="SNARE fusion complex"/>
    <property type="match status" value="1"/>
</dbReference>
<dbReference type="Gene3D" id="3.30.450.50">
    <property type="entry name" value="Longin domain"/>
    <property type="match status" value="1"/>
</dbReference>
<evidence type="ECO:0000256" key="9">
    <source>
        <dbReference type="PROSITE-ProRule" id="PRU00290"/>
    </source>
</evidence>
<keyword evidence="5 10" id="KW-1133">Transmembrane helix</keyword>
<dbReference type="InterPro" id="IPR011012">
    <property type="entry name" value="Longin-like_dom_sf"/>
</dbReference>
<feature type="transmembrane region" description="Helical" evidence="10">
    <location>
        <begin position="188"/>
        <end position="207"/>
    </location>
</feature>
<feature type="domain" description="V-SNARE coiled-coil homology" evidence="12">
    <location>
        <begin position="124"/>
        <end position="184"/>
    </location>
</feature>
<dbReference type="AlphaFoldDB" id="W3VPC5"/>
<keyword evidence="4" id="KW-0653">Protein transport</keyword>
<dbReference type="Pfam" id="PF00957">
    <property type="entry name" value="Synaptobrevin"/>
    <property type="match status" value="1"/>
</dbReference>
<dbReference type="PROSITE" id="PS50892">
    <property type="entry name" value="V_SNARE"/>
    <property type="match status" value="1"/>
</dbReference>
<feature type="domain" description="Longin" evidence="11">
    <location>
        <begin position="6"/>
        <end position="90"/>
    </location>
</feature>
<evidence type="ECO:0000256" key="3">
    <source>
        <dbReference type="ARBA" id="ARBA00022692"/>
    </source>
</evidence>
<reference evidence="13 14" key="1">
    <citation type="journal article" date="2014" name="Genome Announc.">
        <title>Genome sequence of the basidiomycetous fungus Pseudozyma aphidis DSM70725, an efficient producer of biosurfactant mannosylerythritol lipids.</title>
        <authorList>
            <person name="Lorenz S."/>
            <person name="Guenther M."/>
            <person name="Grumaz C."/>
            <person name="Rupp S."/>
            <person name="Zibek S."/>
            <person name="Sohn K."/>
        </authorList>
    </citation>
    <scope>NUCLEOTIDE SEQUENCE [LARGE SCALE GENOMIC DNA]</scope>
    <source>
        <strain evidence="14">ATCC 32657 / CBS 517.83 / DSM 70725 / JCM 10318 / NBRC 10182 / NRRL Y-7954 / St-0401</strain>
    </source>
</reference>
<dbReference type="FunFam" id="1.20.5.110:FF:000004">
    <property type="entry name" value="Vesicle-associated membrane protein 7"/>
    <property type="match status" value="1"/>
</dbReference>
<proteinExistence type="inferred from homology"/>
<dbReference type="GO" id="GO:0015031">
    <property type="term" value="P:protein transport"/>
    <property type="evidence" value="ECO:0007669"/>
    <property type="project" value="UniProtKB-KW"/>
</dbReference>
<dbReference type="Gene3D" id="1.20.5.110">
    <property type="match status" value="1"/>
</dbReference>
<dbReference type="InterPro" id="IPR010908">
    <property type="entry name" value="Longin_dom"/>
</dbReference>
<dbReference type="Pfam" id="PF13774">
    <property type="entry name" value="Longin"/>
    <property type="match status" value="1"/>
</dbReference>
<dbReference type="FunFam" id="3.30.450.50:FF:000015">
    <property type="entry name" value="Synaptobrevin 2 isoform 1"/>
    <property type="match status" value="1"/>
</dbReference>
<keyword evidence="2" id="KW-0813">Transport</keyword>
<keyword evidence="3 10" id="KW-0812">Transmembrane</keyword>
<evidence type="ECO:0000256" key="2">
    <source>
        <dbReference type="ARBA" id="ARBA00022448"/>
    </source>
</evidence>
<dbReference type="InterPro" id="IPR001388">
    <property type="entry name" value="Synaptobrevin-like"/>
</dbReference>
<evidence type="ECO:0000259" key="12">
    <source>
        <dbReference type="PROSITE" id="PS50892"/>
    </source>
</evidence>
<organism evidence="13 14">
    <name type="scientific">Moesziomyces aphidis</name>
    <name type="common">Pseudozyma aphidis</name>
    <dbReference type="NCBI Taxonomy" id="84754"/>
    <lineage>
        <taxon>Eukaryota</taxon>
        <taxon>Fungi</taxon>
        <taxon>Dikarya</taxon>
        <taxon>Basidiomycota</taxon>
        <taxon>Ustilaginomycotina</taxon>
        <taxon>Ustilaginomycetes</taxon>
        <taxon>Ustilaginales</taxon>
        <taxon>Ustilaginaceae</taxon>
        <taxon>Moesziomyces</taxon>
    </lineage>
</organism>
<dbReference type="InterPro" id="IPR051097">
    <property type="entry name" value="Synaptobrevin-like_transport"/>
</dbReference>
<dbReference type="PRINTS" id="PR00219">
    <property type="entry name" value="SYNAPTOBREVN"/>
</dbReference>
<dbReference type="PANTHER" id="PTHR21136">
    <property type="entry name" value="SNARE PROTEINS"/>
    <property type="match status" value="1"/>
</dbReference>